<gene>
    <name evidence="1" type="ORF">FOXB_09578</name>
</gene>
<sequence>MHNWAVDLMPERAVGSCVDDKSRSSLVAVSGCHSDVGARDHERGHSAKEYQIYVTTRSFARIWQTRVKPITEECYVSLPVLAPFATWIFRTPKVLQNVEDDMMHHGTCHLMAEIQTRLINHIRRPTGKYAFVRCIDNRPIPISVGILLDPDCKRRPKTTDRGSVTEKFVKISFLFLIRQWAETRLLNGHCPKLKSAESINQTRKAKFDGPELGGTTADFAKIEPAVGTKASAQVQYAREDGDNWVDSILDPMLPIMAARSDVVALTASVLGFQTRLLLAS</sequence>
<proteinExistence type="predicted"/>
<evidence type="ECO:0000313" key="1">
    <source>
        <dbReference type="EMBL" id="EGU79903.1"/>
    </source>
</evidence>
<organism evidence="1">
    <name type="scientific">Fusarium oxysporum (strain Fo5176)</name>
    <name type="common">Fusarium vascular wilt</name>
    <dbReference type="NCBI Taxonomy" id="660025"/>
    <lineage>
        <taxon>Eukaryota</taxon>
        <taxon>Fungi</taxon>
        <taxon>Dikarya</taxon>
        <taxon>Ascomycota</taxon>
        <taxon>Pezizomycotina</taxon>
        <taxon>Sordariomycetes</taxon>
        <taxon>Hypocreomycetidae</taxon>
        <taxon>Hypocreales</taxon>
        <taxon>Nectriaceae</taxon>
        <taxon>Fusarium</taxon>
        <taxon>Fusarium oxysporum species complex</taxon>
    </lineage>
</organism>
<dbReference type="AlphaFoldDB" id="F9FT47"/>
<protein>
    <submittedName>
        <fullName evidence="1">Uncharacterized protein</fullName>
    </submittedName>
</protein>
<dbReference type="EMBL" id="AFQF01002598">
    <property type="protein sequence ID" value="EGU79903.1"/>
    <property type="molecule type" value="Genomic_DNA"/>
</dbReference>
<comment type="caution">
    <text evidence="1">The sequence shown here is derived from an EMBL/GenBank/DDBJ whole genome shotgun (WGS) entry which is preliminary data.</text>
</comment>
<name>F9FT47_FUSOF</name>
<dbReference type="OrthoDB" id="5063775at2759"/>
<reference evidence="1" key="1">
    <citation type="journal article" date="2012" name="Mol. Plant Microbe Interact.">
        <title>A highly conserved effector in Fusarium oxysporum is required for full virulence on Arabidopsis.</title>
        <authorList>
            <person name="Thatcher L.F."/>
            <person name="Gardiner D.M."/>
            <person name="Kazan K."/>
            <person name="Manners J."/>
        </authorList>
    </citation>
    <scope>NUCLEOTIDE SEQUENCE [LARGE SCALE GENOMIC DNA]</scope>
    <source>
        <strain evidence="1">Fo5176</strain>
    </source>
</reference>
<accession>F9FT47</accession>